<dbReference type="InterPro" id="IPR036691">
    <property type="entry name" value="Endo/exonu/phosph_ase_sf"/>
</dbReference>
<accession>A0A6P8Y4R7</accession>
<evidence type="ECO:0000256" key="4">
    <source>
        <dbReference type="ARBA" id="ARBA00013044"/>
    </source>
</evidence>
<dbReference type="GO" id="GO:0046856">
    <property type="term" value="P:phosphatidylinositol dephosphorylation"/>
    <property type="evidence" value="ECO:0007669"/>
    <property type="project" value="InterPro"/>
</dbReference>
<evidence type="ECO:0000256" key="6">
    <source>
        <dbReference type="SAM" id="MobiDB-lite"/>
    </source>
</evidence>
<evidence type="ECO:0000256" key="2">
    <source>
        <dbReference type="ARBA" id="ARBA00008943"/>
    </source>
</evidence>
<dbReference type="CDD" id="cd09089">
    <property type="entry name" value="INPP5c_Synj"/>
    <property type="match status" value="1"/>
</dbReference>
<organism evidence="9">
    <name type="scientific">Thrips palmi</name>
    <name type="common">Melon thrips</name>
    <dbReference type="NCBI Taxonomy" id="161013"/>
    <lineage>
        <taxon>Eukaryota</taxon>
        <taxon>Metazoa</taxon>
        <taxon>Ecdysozoa</taxon>
        <taxon>Arthropoda</taxon>
        <taxon>Hexapoda</taxon>
        <taxon>Insecta</taxon>
        <taxon>Pterygota</taxon>
        <taxon>Neoptera</taxon>
        <taxon>Paraneoptera</taxon>
        <taxon>Thysanoptera</taxon>
        <taxon>Terebrantia</taxon>
        <taxon>Thripoidea</taxon>
        <taxon>Thripidae</taxon>
        <taxon>Thrips</taxon>
    </lineage>
</organism>
<feature type="domain" description="SAC" evidence="7">
    <location>
        <begin position="120"/>
        <end position="447"/>
    </location>
</feature>
<evidence type="ECO:0000313" key="9">
    <source>
        <dbReference type="RefSeq" id="XP_034231435.1"/>
    </source>
</evidence>
<dbReference type="InterPro" id="IPR000300">
    <property type="entry name" value="IPPc"/>
</dbReference>
<dbReference type="PRINTS" id="PR01217">
    <property type="entry name" value="PRICHEXTENSN"/>
</dbReference>
<protein>
    <recommendedName>
        <fullName evidence="4">phosphoinositide 5-phosphatase</fullName>
        <ecNumber evidence="4">3.1.3.36</ecNumber>
    </recommendedName>
</protein>
<dbReference type="GeneID" id="117639670"/>
<dbReference type="SMART" id="SM01165">
    <property type="entry name" value="DUF1866"/>
    <property type="match status" value="1"/>
</dbReference>
<dbReference type="FunFam" id="3.60.10.10:FF:000003">
    <property type="entry name" value="Synaptojanin-1 isoform 1"/>
    <property type="match status" value="1"/>
</dbReference>
<dbReference type="InterPro" id="IPR035979">
    <property type="entry name" value="RBD_domain_sf"/>
</dbReference>
<feature type="compositionally biased region" description="Pro residues" evidence="6">
    <location>
        <begin position="1069"/>
        <end position="1104"/>
    </location>
</feature>
<sequence length="1237" mass="136133">MAMGKGFRVLEKSNPPNPYSVLLEQRNKEDTLLFESQAVAVLSPQETESVKRQYSKLLDAYGCLGVLQLNAGETTVLYLVMVTGCVSVGKVSDSDVFRITQTHFVSLRNQAQDEERISEVRKLLNSGTFYFSWTSSGEPLDLTLCAQRRTKSSETDNRFFWNRMLHIHLLRFSVSCSDWLLKAMCGSVEIRTVYVGSKKAQAMIISRLSCERAGTRFNVRGSNDDGHVANFVETEQAIYLDSEVTSFVQTRGSVPLFWEQPGVQVGSHKVKMSRGYEVSAPVFDRHLSLIKERYGHQVIVNLLGTSLVGSKEGEATLSQLFQAHHKLSQHKDVPHIVFDYHQECRGGNTKNLARLKAKVEKCLKAFSVFYGKENEILSEQNGTVRTNCLDCLDRTNCVQTFFGLETLSKQLELLNLMVKQTMVSRFEEVFRQMWINNGNEISKIYAGTGAIQGGSKLMDGARSAARTIQNNLLDNSKQEAIDILLLGSTLSSELADRARILLPSNMLHAPTSVLREMCKRFSEYVLPANARIGVGTYNVNGGKHFRSVVYKDVSLADWLLDAPRLAKSNSLVDVSNPPNEESPVDIYAIGFEEIVDLNASNIMAASSENAKLWATELQKVLSRDRDYVPVTYVQLVGVCLYLFVRKEHAPFIRDVAIDSVKTGLGGATGNKGACAIRLVFYSTSICFVCAHFAAGQSQVSERNADYAEITRKVTFPMGRTLNSHDYVFWCGDFNYRVDMDKDEIKEHVKRGELEPILQCDQLRVQQEQGNVFKNFIEGEITFPPTYKYDLFSEDFDTSEKCRAPAWTDRVLWKRRKQQPETEACGPDWNPGRLVHYGRAELKQSDHRPVIAIVDIDIYRVDDERRKQVFMEVIQDLGPPDATVVVQAVDPNASDDGNIFDDEFMTALLQELAQIGEVILVRFVEDTMWVTFRDGQCALAAVKKGTMKLMGHSLQFSLKTANWRAQTEKEIALCSNNTTALCEYSALSGWDIDAESPDEMDPVLIREGSLGGWSPGDEDDAPAMPRGGPPPPRPAPPSRPPPPGSSPAQPRKQPPKAGVISLAGNKPPERPPPAQSAPAPSSAPSPAPPAPTSRPSPPGPAPAPPQQSFREPSVDLKDASATYSSVDDGNAIYEEIQDDPACPSGPPPPPPRFDSTDLEDGTAFPPPLPQRAGGVQGGAQGAPVPVIPSRPGAGPPPIPNRPMAPPIPARSNGPPPIPARQGGAPSGPTPPATPKRSP</sequence>
<proteinExistence type="inferred from homology"/>
<dbReference type="PROSITE" id="PS50275">
    <property type="entry name" value="SAC"/>
    <property type="match status" value="1"/>
</dbReference>
<keyword evidence="8" id="KW-1185">Reference proteome</keyword>
<feature type="compositionally biased region" description="Pro residues" evidence="6">
    <location>
        <begin position="1184"/>
        <end position="1217"/>
    </location>
</feature>
<dbReference type="GO" id="GO:0003676">
    <property type="term" value="F:nucleic acid binding"/>
    <property type="evidence" value="ECO:0007669"/>
    <property type="project" value="InterPro"/>
</dbReference>
<dbReference type="GO" id="GO:0048488">
    <property type="term" value="P:synaptic vesicle endocytosis"/>
    <property type="evidence" value="ECO:0007669"/>
    <property type="project" value="TreeGrafter"/>
</dbReference>
<keyword evidence="5" id="KW-0378">Hydrolase</keyword>
<dbReference type="Pfam" id="PF02383">
    <property type="entry name" value="Syja_N"/>
    <property type="match status" value="1"/>
</dbReference>
<dbReference type="GO" id="GO:0004439">
    <property type="term" value="F:phosphatidylinositol-4,5-bisphosphate 5-phosphatase activity"/>
    <property type="evidence" value="ECO:0007669"/>
    <property type="project" value="UniProtKB-EC"/>
</dbReference>
<name>A0A6P8Y4R7_THRPL</name>
<dbReference type="PANTHER" id="PTHR11200">
    <property type="entry name" value="INOSITOL 5-PHOSPHATASE"/>
    <property type="match status" value="1"/>
</dbReference>
<evidence type="ECO:0000256" key="1">
    <source>
        <dbReference type="ARBA" id="ARBA00001786"/>
    </source>
</evidence>
<dbReference type="SUPFAM" id="SSF56219">
    <property type="entry name" value="DNase I-like"/>
    <property type="match status" value="1"/>
</dbReference>
<dbReference type="CTD" id="37517"/>
<dbReference type="AlphaFoldDB" id="A0A6P8Y4R7"/>
<feature type="compositionally biased region" description="Pro residues" evidence="6">
    <location>
        <begin position="1226"/>
        <end position="1237"/>
    </location>
</feature>
<comment type="similarity">
    <text evidence="3">In the central section; belongs to the inositol 1,4,5-trisphosphate 5-phosphatase family.</text>
</comment>
<dbReference type="RefSeq" id="XP_034231435.1">
    <property type="nucleotide sequence ID" value="XM_034375544.1"/>
</dbReference>
<dbReference type="KEGG" id="tpal:117639670"/>
<dbReference type="Proteomes" id="UP000515158">
    <property type="component" value="Unplaced"/>
</dbReference>
<dbReference type="FunCoup" id="A0A6P8Y4R7">
    <property type="interactions" value="622"/>
</dbReference>
<evidence type="ECO:0000256" key="5">
    <source>
        <dbReference type="ARBA" id="ARBA00022801"/>
    </source>
</evidence>
<dbReference type="Gene3D" id="3.30.70.330">
    <property type="match status" value="1"/>
</dbReference>
<comment type="similarity">
    <text evidence="2">Belongs to the synaptojanin family.</text>
</comment>
<evidence type="ECO:0000256" key="3">
    <source>
        <dbReference type="ARBA" id="ARBA00009678"/>
    </source>
</evidence>
<dbReference type="Gene3D" id="3.60.10.10">
    <property type="entry name" value="Endonuclease/exonuclease/phosphatase"/>
    <property type="match status" value="1"/>
</dbReference>
<dbReference type="InterPro" id="IPR012677">
    <property type="entry name" value="Nucleotide-bd_a/b_plait_sf"/>
</dbReference>
<dbReference type="SUPFAM" id="SSF54928">
    <property type="entry name" value="RNA-binding domain, RBD"/>
    <property type="match status" value="1"/>
</dbReference>
<feature type="compositionally biased region" description="Pro residues" evidence="6">
    <location>
        <begin position="1026"/>
        <end position="1044"/>
    </location>
</feature>
<dbReference type="InterPro" id="IPR015047">
    <property type="entry name" value="SYNJ1/2_RRM"/>
</dbReference>
<dbReference type="Pfam" id="PF22669">
    <property type="entry name" value="Exo_endo_phos2"/>
    <property type="match status" value="1"/>
</dbReference>
<evidence type="ECO:0000259" key="7">
    <source>
        <dbReference type="PROSITE" id="PS50275"/>
    </source>
</evidence>
<feature type="region of interest" description="Disordered" evidence="6">
    <location>
        <begin position="1004"/>
        <end position="1237"/>
    </location>
</feature>
<dbReference type="OrthoDB" id="1925875at2759"/>
<comment type="catalytic activity">
    <reaction evidence="1">
        <text>a 1,2-diacyl-sn-glycero-3-phospho-(1D-myo-inositol-4,5-bisphosphate) + H2O = a 1,2-diacyl-sn-glycero-3-phospho-(1D-myo-inositol 4-phosphate) + phosphate</text>
        <dbReference type="Rhea" id="RHEA:22764"/>
        <dbReference type="ChEBI" id="CHEBI:15377"/>
        <dbReference type="ChEBI" id="CHEBI:43474"/>
        <dbReference type="ChEBI" id="CHEBI:58178"/>
        <dbReference type="ChEBI" id="CHEBI:58456"/>
        <dbReference type="EC" id="3.1.3.36"/>
    </reaction>
</comment>
<dbReference type="InterPro" id="IPR046985">
    <property type="entry name" value="IP5"/>
</dbReference>
<dbReference type="PANTHER" id="PTHR11200:SF257">
    <property type="entry name" value="PHOSPHOINOSITIDE 5-PHOSPHATASE"/>
    <property type="match status" value="1"/>
</dbReference>
<evidence type="ECO:0000313" key="8">
    <source>
        <dbReference type="Proteomes" id="UP000515158"/>
    </source>
</evidence>
<dbReference type="Pfam" id="PF08952">
    <property type="entry name" value="DUF1866"/>
    <property type="match status" value="1"/>
</dbReference>
<reference evidence="9" key="1">
    <citation type="submission" date="2025-08" db="UniProtKB">
        <authorList>
            <consortium name="RefSeq"/>
        </authorList>
    </citation>
    <scope>IDENTIFICATION</scope>
    <source>
        <tissue evidence="9">Total insect</tissue>
    </source>
</reference>
<dbReference type="SMART" id="SM00128">
    <property type="entry name" value="IPPc"/>
    <property type="match status" value="1"/>
</dbReference>
<dbReference type="InterPro" id="IPR002013">
    <property type="entry name" value="SAC_dom"/>
</dbReference>
<gene>
    <name evidence="9" type="primary">LOC117639670</name>
</gene>
<dbReference type="EC" id="3.1.3.36" evidence="4"/>
<dbReference type="GO" id="GO:0098793">
    <property type="term" value="C:presynapse"/>
    <property type="evidence" value="ECO:0007669"/>
    <property type="project" value="GOC"/>
</dbReference>
<feature type="compositionally biased region" description="Pro residues" evidence="6">
    <location>
        <begin position="1142"/>
        <end position="1151"/>
    </location>
</feature>
<dbReference type="InParanoid" id="A0A6P8Y4R7"/>